<evidence type="ECO:0000256" key="1">
    <source>
        <dbReference type="SAM" id="Phobius"/>
    </source>
</evidence>
<dbReference type="EMBL" id="BJND01000068">
    <property type="protein sequence ID" value="GEC09310.1"/>
    <property type="molecule type" value="Genomic_DNA"/>
</dbReference>
<reference evidence="2 3" key="1">
    <citation type="submission" date="2019-06" db="EMBL/GenBank/DDBJ databases">
        <title>Whole genome shotgun sequence of Streptomyces spinoverrucosus NBRC 14228.</title>
        <authorList>
            <person name="Hosoyama A."/>
            <person name="Uohara A."/>
            <person name="Ohji S."/>
            <person name="Ichikawa N."/>
        </authorList>
    </citation>
    <scope>NUCLEOTIDE SEQUENCE [LARGE SCALE GENOMIC DNA]</scope>
    <source>
        <strain evidence="2 3">NBRC 14228</strain>
    </source>
</reference>
<dbReference type="RefSeq" id="WP_141313971.1">
    <property type="nucleotide sequence ID" value="NZ_BJND01000068.1"/>
</dbReference>
<organism evidence="2 3">
    <name type="scientific">Streptomyces spinoverrucosus</name>
    <dbReference type="NCBI Taxonomy" id="284043"/>
    <lineage>
        <taxon>Bacteria</taxon>
        <taxon>Bacillati</taxon>
        <taxon>Actinomycetota</taxon>
        <taxon>Actinomycetes</taxon>
        <taxon>Kitasatosporales</taxon>
        <taxon>Streptomycetaceae</taxon>
        <taxon>Streptomyces</taxon>
    </lineage>
</organism>
<keyword evidence="1" id="KW-0812">Transmembrane</keyword>
<gene>
    <name evidence="2" type="ORF">SSP24_69650</name>
</gene>
<comment type="caution">
    <text evidence="2">The sequence shown here is derived from an EMBL/GenBank/DDBJ whole genome shotgun (WGS) entry which is preliminary data.</text>
</comment>
<dbReference type="OrthoDB" id="9948621at2"/>
<sequence>MNAHEHPGADRSRLLRRAGLAGALLLAVLAAVLWLGANAIGSKQCREDGHGLLVEGGGTSMTERGCEVTVPTTAGRVTGLLPTLSEPVAGAALIAGLAGAVPPSICLWLATRRPR</sequence>
<name>A0A4Y3VUH8_9ACTN</name>
<evidence type="ECO:0000313" key="3">
    <source>
        <dbReference type="Proteomes" id="UP000317881"/>
    </source>
</evidence>
<keyword evidence="1" id="KW-0472">Membrane</keyword>
<dbReference type="Proteomes" id="UP000317881">
    <property type="component" value="Unassembled WGS sequence"/>
</dbReference>
<feature type="transmembrane region" description="Helical" evidence="1">
    <location>
        <begin position="88"/>
        <end position="110"/>
    </location>
</feature>
<protein>
    <submittedName>
        <fullName evidence="2">Uncharacterized protein</fullName>
    </submittedName>
</protein>
<proteinExistence type="predicted"/>
<dbReference type="AlphaFoldDB" id="A0A4Y3VUH8"/>
<accession>A0A4Y3VUH8</accession>
<keyword evidence="3" id="KW-1185">Reference proteome</keyword>
<feature type="transmembrane region" description="Helical" evidence="1">
    <location>
        <begin position="20"/>
        <end position="40"/>
    </location>
</feature>
<evidence type="ECO:0000313" key="2">
    <source>
        <dbReference type="EMBL" id="GEC09310.1"/>
    </source>
</evidence>
<keyword evidence="1" id="KW-1133">Transmembrane helix</keyword>